<feature type="domain" description="Soluble ligand binding" evidence="3">
    <location>
        <begin position="838"/>
        <end position="887"/>
    </location>
</feature>
<proteinExistence type="predicted"/>
<feature type="domain" description="Polysaccharide export protein N-terminal" evidence="2">
    <location>
        <begin position="252"/>
        <end position="326"/>
    </location>
</feature>
<evidence type="ECO:0008006" key="6">
    <source>
        <dbReference type="Google" id="ProtNLM"/>
    </source>
</evidence>
<feature type="domain" description="Soluble ligand binding" evidence="3">
    <location>
        <begin position="698"/>
        <end position="731"/>
    </location>
</feature>
<dbReference type="SUPFAM" id="SSF49265">
    <property type="entry name" value="Fibronectin type III"/>
    <property type="match status" value="1"/>
</dbReference>
<dbReference type="PANTHER" id="PTHR33619:SF3">
    <property type="entry name" value="POLYSACCHARIDE EXPORT PROTEIN GFCE-RELATED"/>
    <property type="match status" value="1"/>
</dbReference>
<sequence>MLKIFPLIKTIFLIVFLLTFSLVFAQEEGADLNIPSRAELLKPGAEKTAEGLPGGLKERTVSFEFKTKLTAIPGDTYVELKWEPYTFPLKDIEKMERNKKRLMETGALTEKEKEEVIEIGTPKEVLEEERFEIAGYEINYGEKSEEYTKTIDAGNITSYRVRNLKNYTTYFFAVRAYTNFFTIKTYKKKKSYSNLSEEVTATPKEAKDLLSDIEKGFREEKIPQIISREVVQFGYDIFKTTVSTFAPLTDVPVGPDYVIGAGDRFTIDIWGRVEESYRVEVNQNGEIIIPKIGTLKVWGLTFSQLRDFLQAKFSNYYKNFQMNVTMDKIRTIQVFVVGEVDTPGSFSLSSLATAYNSLFAAGGPTKRGTMRKIKLMRNGEIVREIDLYNFLLKGDKSQDERLQSGDTLFISIIGPVIGIAGNIKRPAIYEYKDRVTLGEFLEMAGGITPTGYLQRIQVERIVAHEKRIVQDFNLAGGEGFEKDLRFQEELQDGDFVKVFPILSLTEKIVYLEGNVERPGGYELKDGMRVKDLIKSLEDLLPEPYLQHASITREVPPDRHLETISFNLGKLLLEGDESQNLELKSRDKVRIYSKEEMKGISTVKITGEVGNPGDYEFLKNMHVNGLIFKAGNLLRNAYLPSAELTRIEKLEDKTVTKQIQINLREALRDNPEHNIILEPDDHLSIRSIPEWVLNNTVILKGEVKFPGTYTIAKGEHLSSVIERAGGFTDKAYIKGAYFTRESERLKVKARVDDFVSKLEQDVLQESAPPVLATISQDESVARKEFLNLKTELIKKLVNAKIEGRIVVKLDSPDKFKDSRYDIVLEKDDTLFIPPIPTSVTILGEVYNPISLLHTKGATIADYVNMVGGPTKNANESEIYLIRADGSTISRLQGMSWTTEGTGWFTPSFMNIKAEPGDTILVPKRVIILDYLKYADQASRTIANIAATVAVIFGVLDSTP</sequence>
<evidence type="ECO:0000313" key="5">
    <source>
        <dbReference type="Proteomes" id="UP000178082"/>
    </source>
</evidence>
<evidence type="ECO:0000256" key="1">
    <source>
        <dbReference type="ARBA" id="ARBA00022729"/>
    </source>
</evidence>
<dbReference type="Pfam" id="PF10531">
    <property type="entry name" value="SLBB"/>
    <property type="match status" value="6"/>
</dbReference>
<dbReference type="CDD" id="cd00063">
    <property type="entry name" value="FN3"/>
    <property type="match status" value="1"/>
</dbReference>
<dbReference type="Gene3D" id="3.10.560.10">
    <property type="entry name" value="Outer membrane lipoprotein wza domain like"/>
    <property type="match status" value="6"/>
</dbReference>
<name>A0A1F7SMH7_9BACT</name>
<feature type="domain" description="Soluble ligand binding" evidence="3">
    <location>
        <begin position="416"/>
        <end position="468"/>
    </location>
</feature>
<dbReference type="PANTHER" id="PTHR33619">
    <property type="entry name" value="POLYSACCHARIDE EXPORT PROTEIN GFCE-RELATED"/>
    <property type="match status" value="1"/>
</dbReference>
<feature type="domain" description="Soluble ligand binding" evidence="3">
    <location>
        <begin position="508"/>
        <end position="534"/>
    </location>
</feature>
<protein>
    <recommendedName>
        <fullName evidence="6">Fibronectin type-III domain-containing protein</fullName>
    </recommendedName>
</protein>
<dbReference type="InterPro" id="IPR003961">
    <property type="entry name" value="FN3_dom"/>
</dbReference>
<evidence type="ECO:0000259" key="3">
    <source>
        <dbReference type="Pfam" id="PF10531"/>
    </source>
</evidence>
<dbReference type="Proteomes" id="UP000178082">
    <property type="component" value="Unassembled WGS sequence"/>
</dbReference>
<dbReference type="InterPro" id="IPR019554">
    <property type="entry name" value="Soluble_ligand-bd"/>
</dbReference>
<evidence type="ECO:0000259" key="2">
    <source>
        <dbReference type="Pfam" id="PF02563"/>
    </source>
</evidence>
<dbReference type="Pfam" id="PF02563">
    <property type="entry name" value="Poly_export"/>
    <property type="match status" value="1"/>
</dbReference>
<accession>A0A1F7SMH7</accession>
<dbReference type="EMBL" id="MGDI01000012">
    <property type="protein sequence ID" value="OGL54407.1"/>
    <property type="molecule type" value="Genomic_DNA"/>
</dbReference>
<organism evidence="4 5">
    <name type="scientific">Candidatus Schekmanbacteria bacterium RIFCSPLOWO2_12_FULL_38_15</name>
    <dbReference type="NCBI Taxonomy" id="1817883"/>
    <lineage>
        <taxon>Bacteria</taxon>
        <taxon>Candidatus Schekmaniibacteriota</taxon>
    </lineage>
</organism>
<dbReference type="InterPro" id="IPR036116">
    <property type="entry name" value="FN3_sf"/>
</dbReference>
<gene>
    <name evidence="4" type="ORF">A3G31_12260</name>
</gene>
<dbReference type="GO" id="GO:0015159">
    <property type="term" value="F:polysaccharide transmembrane transporter activity"/>
    <property type="evidence" value="ECO:0007669"/>
    <property type="project" value="InterPro"/>
</dbReference>
<dbReference type="STRING" id="1817883.A3G31_12260"/>
<comment type="caution">
    <text evidence="4">The sequence shown here is derived from an EMBL/GenBank/DDBJ whole genome shotgun (WGS) entry which is preliminary data.</text>
</comment>
<feature type="domain" description="Soluble ligand binding" evidence="3">
    <location>
        <begin position="334"/>
        <end position="380"/>
    </location>
</feature>
<reference evidence="4 5" key="1">
    <citation type="journal article" date="2016" name="Nat. Commun.">
        <title>Thousands of microbial genomes shed light on interconnected biogeochemical processes in an aquifer system.</title>
        <authorList>
            <person name="Anantharaman K."/>
            <person name="Brown C.T."/>
            <person name="Hug L.A."/>
            <person name="Sharon I."/>
            <person name="Castelle C.J."/>
            <person name="Probst A.J."/>
            <person name="Thomas B.C."/>
            <person name="Singh A."/>
            <person name="Wilkins M.J."/>
            <person name="Karaoz U."/>
            <person name="Brodie E.L."/>
            <person name="Williams K.H."/>
            <person name="Hubbard S.S."/>
            <person name="Banfield J.F."/>
        </authorList>
    </citation>
    <scope>NUCLEOTIDE SEQUENCE [LARGE SCALE GENOMIC DNA]</scope>
</reference>
<evidence type="ECO:0000313" key="4">
    <source>
        <dbReference type="EMBL" id="OGL54407.1"/>
    </source>
</evidence>
<dbReference type="InterPro" id="IPR049712">
    <property type="entry name" value="Poly_export"/>
</dbReference>
<dbReference type="InterPro" id="IPR003715">
    <property type="entry name" value="Poly_export_N"/>
</dbReference>
<feature type="domain" description="Soluble ligand binding" evidence="3">
    <location>
        <begin position="602"/>
        <end position="651"/>
    </location>
</feature>
<dbReference type="Gene3D" id="2.60.40.10">
    <property type="entry name" value="Immunoglobulins"/>
    <property type="match status" value="1"/>
</dbReference>
<keyword evidence="1" id="KW-0732">Signal</keyword>
<dbReference type="AlphaFoldDB" id="A0A1F7SMH7"/>
<dbReference type="InterPro" id="IPR013783">
    <property type="entry name" value="Ig-like_fold"/>
</dbReference>